<reference evidence="4 5" key="1">
    <citation type="submission" date="2016-05" db="EMBL/GenBank/DDBJ databases">
        <title>Genome sequencing of Trichophyton rubrum CMCC(F)T1i isolated from hair.</title>
        <authorList>
            <person name="Zhan P."/>
            <person name="Tao Y."/>
            <person name="Liu W."/>
        </authorList>
    </citation>
    <scope>NUCLEOTIDE SEQUENCE [LARGE SCALE GENOMIC DNA]</scope>
    <source>
        <strain evidence="5">CMCC(F)T1i</strain>
    </source>
</reference>
<dbReference type="AlphaFoldDB" id="A0A178F1W6"/>
<feature type="compositionally biased region" description="Basic and acidic residues" evidence="2">
    <location>
        <begin position="651"/>
        <end position="665"/>
    </location>
</feature>
<dbReference type="GO" id="GO:0046579">
    <property type="term" value="P:positive regulation of Ras protein signal transduction"/>
    <property type="evidence" value="ECO:0007669"/>
    <property type="project" value="TreeGrafter"/>
</dbReference>
<evidence type="ECO:0000313" key="5">
    <source>
        <dbReference type="Proteomes" id="UP000243015"/>
    </source>
</evidence>
<feature type="compositionally biased region" description="Basic and acidic residues" evidence="2">
    <location>
        <begin position="46"/>
        <end position="59"/>
    </location>
</feature>
<feature type="region of interest" description="Disordered" evidence="2">
    <location>
        <begin position="1"/>
        <end position="79"/>
    </location>
</feature>
<evidence type="ECO:0000256" key="1">
    <source>
        <dbReference type="ARBA" id="ARBA00093458"/>
    </source>
</evidence>
<dbReference type="Pfam" id="PF10494">
    <property type="entry name" value="Stk19"/>
    <property type="match status" value="1"/>
</dbReference>
<organism evidence="4 5">
    <name type="scientific">Trichophyton rubrum</name>
    <name type="common">Athlete's foot fungus</name>
    <name type="synonym">Epidermophyton rubrum</name>
    <dbReference type="NCBI Taxonomy" id="5551"/>
    <lineage>
        <taxon>Eukaryota</taxon>
        <taxon>Fungi</taxon>
        <taxon>Dikarya</taxon>
        <taxon>Ascomycota</taxon>
        <taxon>Pezizomycotina</taxon>
        <taxon>Eurotiomycetes</taxon>
        <taxon>Eurotiomycetidae</taxon>
        <taxon>Onygenales</taxon>
        <taxon>Arthrodermataceae</taxon>
        <taxon>Trichophyton</taxon>
    </lineage>
</organism>
<protein>
    <recommendedName>
        <fullName evidence="3">DUF3074 domain-containing protein</fullName>
    </recommendedName>
</protein>
<dbReference type="InterPro" id="IPR024500">
    <property type="entry name" value="DUF3074"/>
</dbReference>
<feature type="compositionally biased region" description="Polar residues" evidence="2">
    <location>
        <begin position="470"/>
        <end position="500"/>
    </location>
</feature>
<dbReference type="PANTHER" id="PTHR15243">
    <property type="entry name" value="SERINE/THREONINE-PROTEIN KINASE 19"/>
    <property type="match status" value="1"/>
</dbReference>
<feature type="compositionally biased region" description="Polar residues" evidence="2">
    <location>
        <begin position="1039"/>
        <end position="1059"/>
    </location>
</feature>
<feature type="region of interest" description="Disordered" evidence="2">
    <location>
        <begin position="1015"/>
        <end position="1153"/>
    </location>
</feature>
<gene>
    <name evidence="4" type="ORF">A7C99_3249</name>
</gene>
<dbReference type="VEuPathDB" id="FungiDB:TERG_01739"/>
<dbReference type="InterPro" id="IPR018865">
    <property type="entry name" value="STK19-like"/>
</dbReference>
<name>A0A178F1W6_TRIRU</name>
<evidence type="ECO:0000256" key="2">
    <source>
        <dbReference type="SAM" id="MobiDB-lite"/>
    </source>
</evidence>
<evidence type="ECO:0000313" key="4">
    <source>
        <dbReference type="EMBL" id="OAL66144.1"/>
    </source>
</evidence>
<feature type="compositionally biased region" description="Polar residues" evidence="2">
    <location>
        <begin position="1080"/>
        <end position="1101"/>
    </location>
</feature>
<feature type="domain" description="DUF3074" evidence="3">
    <location>
        <begin position="807"/>
        <end position="905"/>
    </location>
</feature>
<feature type="region of interest" description="Disordered" evidence="2">
    <location>
        <begin position="547"/>
        <end position="693"/>
    </location>
</feature>
<feature type="compositionally biased region" description="Polar residues" evidence="2">
    <location>
        <begin position="565"/>
        <end position="616"/>
    </location>
</feature>
<feature type="compositionally biased region" description="Polar residues" evidence="2">
    <location>
        <begin position="414"/>
        <end position="427"/>
    </location>
</feature>
<feature type="compositionally biased region" description="Polar residues" evidence="2">
    <location>
        <begin position="1114"/>
        <end position="1140"/>
    </location>
</feature>
<feature type="region of interest" description="Disordered" evidence="2">
    <location>
        <begin position="393"/>
        <end position="510"/>
    </location>
</feature>
<dbReference type="EMBL" id="LHPM01000013">
    <property type="protein sequence ID" value="OAL66144.1"/>
    <property type="molecule type" value="Genomic_DNA"/>
</dbReference>
<dbReference type="Proteomes" id="UP000243015">
    <property type="component" value="Unassembled WGS sequence"/>
</dbReference>
<comment type="similarity">
    <text evidence="1">Belongs to the STK19 family.</text>
</comment>
<feature type="compositionally biased region" description="Polar residues" evidence="2">
    <location>
        <begin position="941"/>
        <end position="982"/>
    </location>
</feature>
<dbReference type="Pfam" id="PF11274">
    <property type="entry name" value="DUF3074"/>
    <property type="match status" value="1"/>
</dbReference>
<dbReference type="VEuPathDB" id="FungiDB:TERG_01738"/>
<feature type="region of interest" description="Disordered" evidence="2">
    <location>
        <begin position="904"/>
        <end position="993"/>
    </location>
</feature>
<proteinExistence type="inferred from homology"/>
<evidence type="ECO:0000259" key="3">
    <source>
        <dbReference type="Pfam" id="PF11274"/>
    </source>
</evidence>
<dbReference type="PANTHER" id="PTHR15243:SF0">
    <property type="entry name" value="SERINE_THREONINE-PROTEIN KINASE 19"/>
    <property type="match status" value="1"/>
</dbReference>
<feature type="compositionally biased region" description="Polar residues" evidence="2">
    <location>
        <begin position="60"/>
        <end position="73"/>
    </location>
</feature>
<sequence length="1269" mass="137825">MSLNLTAAHSSRIKKPTSASRQKTPFASFRRAKAASTPTALHSKGKQLEANHHQTEDSSRSALRHNTSSNTTGGDVLFDEALPDLGPSRAITESVAVSSVTQAIQHIQSTMFSAIPERRSGMNSTRIAQVMAFRRSLPPIVSVAHVHVLLDEPTKVEREIVQLIDSAVVRRLLVTGRGDGTYGLGDCLVLLDDWEKLVRNSTALDDVLKDRFIEALRKETKSPAVPVGFFSPEETAALVRSGFLVTASSHSKSGYINVGHSTTSPSANHAVHSSSERGSTMILSLPNMGPYLRLLGSARTQILDTLRKSRYSEAPLYLIRDRWDGSIELNSRASVAKHIRGEFAGVLPGRTNKWKQLHGLNFQWALEEALGAGLIEIFNTGSVGLGVRSYGTFPPPLPDSDEEGDSNIPKQGDVASTSQPTNASAAQPQPGGDGEATEHASRPQTGISNPAPAGPSTAMTEPSAELVAQAKTTNPGPAESSTEAMEPLNQTGTNPAQAETSAAAPSRPIEPVTQASVTNSALGEPSTVPIECPSEHLAPTGITNQTQAETSMAATEHPVERVRQSEITNTAPAEPSTATGSLSEPVGQTGTANPAQTEISAGSHQPTEARVTQTEHSVAGGRSHTTSAPRFMASGGIVAPTEPSSSQSQPEEFRGRARYRGEQPRRFHTPTAGPGLAIPGTHGEFAQLDPNDEPRSHVGMLPNYVHPRPITAAQLPPCAAFRTLFNVTTPEFSAFLQKVLDDAFQAIYQRGPSTRRGEIYPRPRHSPGCRPKCFFSHHHINRDPDPAWLNELREQRDEIPRDAEEDWFARKSEHKDKRSRGNATFEDMRQYWKNGHTTYLPEYVPGIKVTNIHTYDCEDVRLTHWRDVTAEICWIERHSGLCSSKRIFPVMVLTAARSFNPEHLARSETQLPSYAETADPRRPKQTYADVTPEGSPGHPANGNNTSTEARGSARSQPVSAETGSPRSFQTAAAEAGSSSNVRPTPKAGVSMSLPNIPGTAGRFGSSVDNTYPLRSASADARGSRDIQPASTEAGGSRGFENTPTTSGVSRDINPLQTTPAEVGGSGDTQFASAEARGSRGLQSTPATAGSSRDVNPLQTTPAEAGSSRDIQPVPNETENPENTDQSAQQRRPEQGSNSQAEPPDPQHPSRGVPNGWLDSLLVVHLPLLHTCLNNQPRIHRIKRTVYPSYVSVGMVRQLPRLQAQRNGRFEWLFTVSARPESRFLFPRWLKNLYIGMPHLIKDEPGEFMRMLTWRRFNPRTPRRRSLIRW</sequence>
<accession>A0A178F1W6</accession>
<comment type="caution">
    <text evidence="4">The sequence shown here is derived from an EMBL/GenBank/DDBJ whole genome shotgun (WGS) entry which is preliminary data.</text>
</comment>